<dbReference type="RefSeq" id="WP_210680219.1">
    <property type="nucleotide sequence ID" value="NZ_JAGMWN010000001.1"/>
</dbReference>
<proteinExistence type="predicted"/>
<accession>A0A8J7RWE8</accession>
<feature type="domain" description="Nucleotidyl transferase" evidence="1">
    <location>
        <begin position="3"/>
        <end position="203"/>
    </location>
</feature>
<reference evidence="2" key="1">
    <citation type="submission" date="2021-04" db="EMBL/GenBank/DDBJ databases">
        <authorList>
            <person name="Zhang D.-C."/>
        </authorList>
    </citation>
    <scope>NUCLEOTIDE SEQUENCE</scope>
    <source>
        <strain evidence="2">CGMCC 1.15697</strain>
    </source>
</reference>
<dbReference type="InterPro" id="IPR029044">
    <property type="entry name" value="Nucleotide-diphossugar_trans"/>
</dbReference>
<dbReference type="PANTHER" id="PTHR22572">
    <property type="entry name" value="SUGAR-1-PHOSPHATE GUANYL TRANSFERASE"/>
    <property type="match status" value="1"/>
</dbReference>
<organism evidence="2 3">
    <name type="scientific">Marivibrio halodurans</name>
    <dbReference type="NCBI Taxonomy" id="2039722"/>
    <lineage>
        <taxon>Bacteria</taxon>
        <taxon>Pseudomonadati</taxon>
        <taxon>Pseudomonadota</taxon>
        <taxon>Alphaproteobacteria</taxon>
        <taxon>Rhodospirillales</taxon>
        <taxon>Rhodospirillaceae</taxon>
        <taxon>Marivibrio</taxon>
    </lineage>
</organism>
<gene>
    <name evidence="2" type="ORF">KAJ83_01360</name>
</gene>
<dbReference type="Proteomes" id="UP000672602">
    <property type="component" value="Unassembled WGS sequence"/>
</dbReference>
<keyword evidence="3" id="KW-1185">Reference proteome</keyword>
<dbReference type="InterPro" id="IPR050486">
    <property type="entry name" value="Mannose-1P_guanyltransferase"/>
</dbReference>
<dbReference type="EMBL" id="JAGMWN010000001">
    <property type="protein sequence ID" value="MBP5855640.1"/>
    <property type="molecule type" value="Genomic_DNA"/>
</dbReference>
<dbReference type="CDD" id="cd04181">
    <property type="entry name" value="NTP_transferase"/>
    <property type="match status" value="1"/>
</dbReference>
<name>A0A8J7RWE8_9PROT</name>
<dbReference type="InterPro" id="IPR005835">
    <property type="entry name" value="NTP_transferase_dom"/>
</dbReference>
<comment type="caution">
    <text evidence="2">The sequence shown here is derived from an EMBL/GenBank/DDBJ whole genome shotgun (WGS) entry which is preliminary data.</text>
</comment>
<dbReference type="Gene3D" id="3.90.550.10">
    <property type="entry name" value="Spore Coat Polysaccharide Biosynthesis Protein SpsA, Chain A"/>
    <property type="match status" value="1"/>
</dbReference>
<dbReference type="Pfam" id="PF00483">
    <property type="entry name" value="NTP_transferase"/>
    <property type="match status" value="1"/>
</dbReference>
<evidence type="ECO:0000313" key="3">
    <source>
        <dbReference type="Proteomes" id="UP000672602"/>
    </source>
</evidence>
<dbReference type="SUPFAM" id="SSF53448">
    <property type="entry name" value="Nucleotide-diphospho-sugar transferases"/>
    <property type="match status" value="1"/>
</dbReference>
<evidence type="ECO:0000259" key="1">
    <source>
        <dbReference type="Pfam" id="PF00483"/>
    </source>
</evidence>
<dbReference type="AlphaFoldDB" id="A0A8J7RWE8"/>
<sequence>MRALLLAAGMGSRLRPITDTTPKCLVEVHGRPLLDYWFELLLRDRAVSEILVNTHYLHEKVEAFIAESPWRDRVAMSFEPDLLGTAGTIKANGGFHLGEPLLVAHADNLTQLDVPSFLAKHDARPPEAALTMLTFHTDMPRQSGIVELDESGLVQAFHEKVDNPPGDLANAAVYILTPEVLADIDEHEGPFIDLSTEIIPRYVGRIFATAVDGYHRGIETVEGLERAHREFRPNKR</sequence>
<evidence type="ECO:0000313" key="2">
    <source>
        <dbReference type="EMBL" id="MBP5855640.1"/>
    </source>
</evidence>
<protein>
    <submittedName>
        <fullName evidence="2">Nucleotidyltransferase family protein</fullName>
    </submittedName>
</protein>